<dbReference type="Proteomes" id="UP000247118">
    <property type="component" value="Chromosome"/>
</dbReference>
<dbReference type="SUPFAM" id="SSF48264">
    <property type="entry name" value="Cytochrome P450"/>
    <property type="match status" value="1"/>
</dbReference>
<dbReference type="GeneID" id="32686641"/>
<dbReference type="Gene3D" id="1.10.630.10">
    <property type="entry name" value="Cytochrome P450"/>
    <property type="match status" value="1"/>
</dbReference>
<dbReference type="InterPro" id="IPR036396">
    <property type="entry name" value="Cyt_P450_sf"/>
</dbReference>
<dbReference type="RefSeq" id="WP_004023334.1">
    <property type="nucleotide sequence ID" value="NZ_CABEIC010000002.1"/>
</dbReference>
<dbReference type="PRINTS" id="PR00385">
    <property type="entry name" value="P450"/>
</dbReference>
<name>A0AAD0NU90_9ACTN</name>
<keyword evidence="5" id="KW-0408">Iron</keyword>
<organism evidence="7 8">
    <name type="scientific">Gordonia terrae</name>
    <dbReference type="NCBI Taxonomy" id="2055"/>
    <lineage>
        <taxon>Bacteria</taxon>
        <taxon>Bacillati</taxon>
        <taxon>Actinomycetota</taxon>
        <taxon>Actinomycetes</taxon>
        <taxon>Mycobacteriales</taxon>
        <taxon>Gordoniaceae</taxon>
        <taxon>Gordonia</taxon>
    </lineage>
</organism>
<proteinExistence type="inferred from homology"/>
<dbReference type="EMBL" id="CP029604">
    <property type="protein sequence ID" value="AWO82596.1"/>
    <property type="molecule type" value="Genomic_DNA"/>
</dbReference>
<evidence type="ECO:0000256" key="5">
    <source>
        <dbReference type="ARBA" id="ARBA00023004"/>
    </source>
</evidence>
<dbReference type="PANTHER" id="PTHR46696">
    <property type="entry name" value="P450, PUTATIVE (EUROFUNG)-RELATED"/>
    <property type="match status" value="1"/>
</dbReference>
<comment type="similarity">
    <text evidence="1">Belongs to the cytochrome P450 family.</text>
</comment>
<dbReference type="AlphaFoldDB" id="A0AAD0NU90"/>
<keyword evidence="6" id="KW-0503">Monooxygenase</keyword>
<protein>
    <submittedName>
        <fullName evidence="7">Cytochrome P450</fullName>
    </submittedName>
</protein>
<evidence type="ECO:0000256" key="1">
    <source>
        <dbReference type="ARBA" id="ARBA00010617"/>
    </source>
</evidence>
<dbReference type="PANTHER" id="PTHR46696:SF6">
    <property type="entry name" value="P450, PUTATIVE (EUROFUNG)-RELATED"/>
    <property type="match status" value="1"/>
</dbReference>
<evidence type="ECO:0000313" key="7">
    <source>
        <dbReference type="EMBL" id="AWO82596.1"/>
    </source>
</evidence>
<accession>A0AAD0NU90</accession>
<evidence type="ECO:0000256" key="4">
    <source>
        <dbReference type="ARBA" id="ARBA00023002"/>
    </source>
</evidence>
<reference evidence="7 8" key="1">
    <citation type="submission" date="2018-05" db="EMBL/GenBank/DDBJ databases">
        <title>Complete genome sequence of Gordonia terrae NRRL B-16283.</title>
        <authorList>
            <person name="Garlena R.A."/>
            <person name="Russell D.A."/>
            <person name="Hatfull G.F."/>
        </authorList>
    </citation>
    <scope>NUCLEOTIDE SEQUENCE [LARGE SCALE GENOMIC DNA]</scope>
    <source>
        <strain evidence="7 8">NRRL B-16283</strain>
    </source>
</reference>
<dbReference type="GO" id="GO:0004497">
    <property type="term" value="F:monooxygenase activity"/>
    <property type="evidence" value="ECO:0007669"/>
    <property type="project" value="UniProtKB-KW"/>
</dbReference>
<dbReference type="GO" id="GO:0016705">
    <property type="term" value="F:oxidoreductase activity, acting on paired donors, with incorporation or reduction of molecular oxygen"/>
    <property type="evidence" value="ECO:0007669"/>
    <property type="project" value="InterPro"/>
</dbReference>
<dbReference type="PRINTS" id="PR00359">
    <property type="entry name" value="BP450"/>
</dbReference>
<evidence type="ECO:0000256" key="3">
    <source>
        <dbReference type="ARBA" id="ARBA00022723"/>
    </source>
</evidence>
<evidence type="ECO:0000256" key="2">
    <source>
        <dbReference type="ARBA" id="ARBA00022617"/>
    </source>
</evidence>
<keyword evidence="3" id="KW-0479">Metal-binding</keyword>
<keyword evidence="4" id="KW-0560">Oxidoreductase</keyword>
<dbReference type="Pfam" id="PF00067">
    <property type="entry name" value="p450"/>
    <property type="match status" value="1"/>
</dbReference>
<dbReference type="CDD" id="cd11035">
    <property type="entry name" value="P450cam-like"/>
    <property type="match status" value="1"/>
</dbReference>
<dbReference type="GO" id="GO:0020037">
    <property type="term" value="F:heme binding"/>
    <property type="evidence" value="ECO:0007669"/>
    <property type="project" value="InterPro"/>
</dbReference>
<dbReference type="GO" id="GO:0005506">
    <property type="term" value="F:iron ion binding"/>
    <property type="evidence" value="ECO:0007669"/>
    <property type="project" value="InterPro"/>
</dbReference>
<evidence type="ECO:0000256" key="6">
    <source>
        <dbReference type="ARBA" id="ARBA00023033"/>
    </source>
</evidence>
<evidence type="ECO:0000313" key="8">
    <source>
        <dbReference type="Proteomes" id="UP000247118"/>
    </source>
</evidence>
<keyword evidence="2" id="KW-0349">Heme</keyword>
<gene>
    <name evidence="7" type="ORF">DLJ61_02720</name>
</gene>
<dbReference type="InterPro" id="IPR002397">
    <property type="entry name" value="Cyt_P450_B"/>
</dbReference>
<dbReference type="InterPro" id="IPR001128">
    <property type="entry name" value="Cyt_P450"/>
</dbReference>
<sequence>MSAHTTTQLTDAELADAAERLERAKTAGCPVVDFDYTTRRPAMTYFEEFDKLRHQTPTAYSSYGPGFWMLLTSDLVREAYQTPEIFSSSATIPSVPNPDWHWIPTMVDPPLHGEYRRMLNIAFSPRFVKQNEDRIRQDCIETIEEFASAGHCDFLEQFAKVFPTQVFLRIVGLPMEHADMFMAWVEATFDGLGHLGDDALDQREAQVAIKEYFSRVLTDRRENPPADADDDFFSILASTVIGGEPITDEAFTNMAEVILLAGLDTVKSQLSYMFYHLANTPSDREWLVREPEIIPNAVEEFLRAHNIVMTARQIAEDTEFHGCPMKKGDMVMVANPSASRDEAEFDNPTEIQFDRQITAHYSFAGGPHRCVGAHLVRTELAIALEEWHKRIPNYSVTNTEGLVEAGPTVGLERLELGWSV</sequence>